<keyword evidence="3 7" id="KW-0694">RNA-binding</keyword>
<evidence type="ECO:0000256" key="7">
    <source>
        <dbReference type="HAMAP-Rule" id="MF_01337"/>
    </source>
</evidence>
<dbReference type="HAMAP" id="MF_01337_B">
    <property type="entry name" value="Ribosomal_uL18_B"/>
    <property type="match status" value="1"/>
</dbReference>
<dbReference type="CDD" id="cd00432">
    <property type="entry name" value="Ribosomal_L18_L5e"/>
    <property type="match status" value="1"/>
</dbReference>
<dbReference type="InterPro" id="IPR004389">
    <property type="entry name" value="Ribosomal_uL18_bac-type"/>
</dbReference>
<name>A0A4D6YFT2_9GAMM</name>
<dbReference type="InterPro" id="IPR005484">
    <property type="entry name" value="Ribosomal_uL18_bac/plant/anim"/>
</dbReference>
<reference evidence="8 9" key="1">
    <citation type="submission" date="2018-12" db="EMBL/GenBank/DDBJ databases">
        <authorList>
            <person name="Chong R.A."/>
        </authorList>
    </citation>
    <scope>NUCLEOTIDE SEQUENCE [LARGE SCALE GENOMIC DNA]</scope>
    <source>
        <strain evidence="8 9">Mst</strain>
    </source>
</reference>
<dbReference type="AlphaFoldDB" id="A0A4D6YFT2"/>
<dbReference type="PANTHER" id="PTHR12899">
    <property type="entry name" value="39S RIBOSOMAL PROTEIN L18, MITOCHONDRIAL"/>
    <property type="match status" value="1"/>
</dbReference>
<sequence length="122" mass="13794">MIISIDSKKLARMRRCMKTRCKIKSLNLIRLVIHRTSRHMYAQIISSDKSKVLVMACTLEKIISNNLKFTGNKEAAAFVGKTIAERALEKGIHNVSFDRSGFKYHGRVKVLAESARAVGLKF</sequence>
<dbReference type="GO" id="GO:0003735">
    <property type="term" value="F:structural constituent of ribosome"/>
    <property type="evidence" value="ECO:0007669"/>
    <property type="project" value="InterPro"/>
</dbReference>
<dbReference type="GO" id="GO:0008097">
    <property type="term" value="F:5S rRNA binding"/>
    <property type="evidence" value="ECO:0007669"/>
    <property type="project" value="TreeGrafter"/>
</dbReference>
<keyword evidence="4 7" id="KW-0689">Ribosomal protein</keyword>
<evidence type="ECO:0000313" key="9">
    <source>
        <dbReference type="Proteomes" id="UP000298673"/>
    </source>
</evidence>
<dbReference type="GO" id="GO:0006412">
    <property type="term" value="P:translation"/>
    <property type="evidence" value="ECO:0007669"/>
    <property type="project" value="UniProtKB-UniRule"/>
</dbReference>
<dbReference type="RefSeq" id="WP_158343859.1">
    <property type="nucleotide sequence ID" value="NZ_CP034861.1"/>
</dbReference>
<protein>
    <recommendedName>
        <fullName evidence="6 7">Large ribosomal subunit protein uL18</fullName>
    </recommendedName>
</protein>
<evidence type="ECO:0000256" key="2">
    <source>
        <dbReference type="ARBA" id="ARBA00022730"/>
    </source>
</evidence>
<comment type="function">
    <text evidence="7">This is one of the proteins that bind and probably mediate the attachment of the 5S RNA into the large ribosomal subunit, where it forms part of the central protuberance.</text>
</comment>
<evidence type="ECO:0000256" key="4">
    <source>
        <dbReference type="ARBA" id="ARBA00022980"/>
    </source>
</evidence>
<keyword evidence="2 7" id="KW-0699">rRNA-binding</keyword>
<dbReference type="Gene3D" id="3.30.420.100">
    <property type="match status" value="1"/>
</dbReference>
<organism evidence="8 9">
    <name type="scientific">Buchnera aphidicola</name>
    <name type="common">Muscaphis stroyani</name>
    <dbReference type="NCBI Taxonomy" id="1241869"/>
    <lineage>
        <taxon>Bacteria</taxon>
        <taxon>Pseudomonadati</taxon>
        <taxon>Pseudomonadota</taxon>
        <taxon>Gammaproteobacteria</taxon>
        <taxon>Enterobacterales</taxon>
        <taxon>Erwiniaceae</taxon>
        <taxon>Buchnera</taxon>
    </lineage>
</organism>
<evidence type="ECO:0000256" key="1">
    <source>
        <dbReference type="ARBA" id="ARBA00007116"/>
    </source>
</evidence>
<proteinExistence type="inferred from homology"/>
<evidence type="ECO:0000256" key="5">
    <source>
        <dbReference type="ARBA" id="ARBA00023274"/>
    </source>
</evidence>
<accession>A0A4D6YFT2</accession>
<dbReference type="OrthoDB" id="9810939at2"/>
<dbReference type="InterPro" id="IPR057268">
    <property type="entry name" value="Ribosomal_L18"/>
</dbReference>
<dbReference type="FunFam" id="3.30.420.100:FF:000001">
    <property type="entry name" value="50S ribosomal protein L18"/>
    <property type="match status" value="1"/>
</dbReference>
<reference evidence="8 9" key="2">
    <citation type="submission" date="2019-05" db="EMBL/GenBank/DDBJ databases">
        <title>Genome evolution of the obligate endosymbiont Buchnera aphidicola.</title>
        <authorList>
            <person name="Moran N.A."/>
        </authorList>
    </citation>
    <scope>NUCLEOTIDE SEQUENCE [LARGE SCALE GENOMIC DNA]</scope>
    <source>
        <strain evidence="8 9">Mst</strain>
    </source>
</reference>
<dbReference type="PANTHER" id="PTHR12899:SF3">
    <property type="entry name" value="LARGE RIBOSOMAL SUBUNIT PROTEIN UL18M"/>
    <property type="match status" value="1"/>
</dbReference>
<keyword evidence="5 7" id="KW-0687">Ribonucleoprotein</keyword>
<comment type="similarity">
    <text evidence="1 7">Belongs to the universal ribosomal protein uL18 family.</text>
</comment>
<dbReference type="EMBL" id="CP034861">
    <property type="protein sequence ID" value="QCI24540.1"/>
    <property type="molecule type" value="Genomic_DNA"/>
</dbReference>
<dbReference type="Pfam" id="PF00861">
    <property type="entry name" value="Ribosomal_L18p"/>
    <property type="match status" value="1"/>
</dbReference>
<dbReference type="Proteomes" id="UP000298673">
    <property type="component" value="Chromosome"/>
</dbReference>
<dbReference type="NCBIfam" id="TIGR00060">
    <property type="entry name" value="L18_bact"/>
    <property type="match status" value="1"/>
</dbReference>
<dbReference type="GO" id="GO:0022625">
    <property type="term" value="C:cytosolic large ribosomal subunit"/>
    <property type="evidence" value="ECO:0007669"/>
    <property type="project" value="TreeGrafter"/>
</dbReference>
<comment type="subunit">
    <text evidence="7">Part of the 50S ribosomal subunit; part of the 5S rRNA/L5/L18/L25 subcomplex. Contacts the 5S and 23S rRNAs.</text>
</comment>
<evidence type="ECO:0000313" key="8">
    <source>
        <dbReference type="EMBL" id="QCI24540.1"/>
    </source>
</evidence>
<evidence type="ECO:0000256" key="3">
    <source>
        <dbReference type="ARBA" id="ARBA00022884"/>
    </source>
</evidence>
<gene>
    <name evidence="7" type="primary">rplR</name>
    <name evidence="8" type="ORF">D9V75_02450</name>
</gene>
<evidence type="ECO:0000256" key="6">
    <source>
        <dbReference type="ARBA" id="ARBA00035197"/>
    </source>
</evidence>
<dbReference type="SUPFAM" id="SSF53137">
    <property type="entry name" value="Translational machinery components"/>
    <property type="match status" value="1"/>
</dbReference>